<dbReference type="STRING" id="135208.A0A4Y9ZTC5"/>
<dbReference type="InterPro" id="IPR045063">
    <property type="entry name" value="Dynamin_N"/>
</dbReference>
<dbReference type="GO" id="GO:0005737">
    <property type="term" value="C:cytoplasm"/>
    <property type="evidence" value="ECO:0007669"/>
    <property type="project" value="TreeGrafter"/>
</dbReference>
<evidence type="ECO:0000256" key="2">
    <source>
        <dbReference type="ARBA" id="ARBA00023134"/>
    </source>
</evidence>
<comment type="caution">
    <text evidence="7">The sequence shown here is derived from an EMBL/GenBank/DDBJ whole genome shotgun (WGS) entry which is preliminary data.</text>
</comment>
<dbReference type="InterPro" id="IPR001401">
    <property type="entry name" value="Dynamin_GTPase"/>
</dbReference>
<keyword evidence="1" id="KW-0547">Nucleotide-binding</keyword>
<dbReference type="InterPro" id="IPR022812">
    <property type="entry name" value="Dynamin"/>
</dbReference>
<dbReference type="PANTHER" id="PTHR11566">
    <property type="entry name" value="DYNAMIN"/>
    <property type="match status" value="1"/>
</dbReference>
<feature type="coiled-coil region" evidence="3">
    <location>
        <begin position="354"/>
        <end position="381"/>
    </location>
</feature>
<keyword evidence="2" id="KW-0342">GTP-binding</keyword>
<protein>
    <recommendedName>
        <fullName evidence="9">GED domain-containing protein</fullName>
    </recommendedName>
</protein>
<dbReference type="InterPro" id="IPR027417">
    <property type="entry name" value="P-loop_NTPase"/>
</dbReference>
<dbReference type="Gene3D" id="3.40.50.300">
    <property type="entry name" value="P-loop containing nucleotide triphosphate hydrolases"/>
    <property type="match status" value="1"/>
</dbReference>
<dbReference type="OrthoDB" id="5061070at2759"/>
<dbReference type="AlphaFoldDB" id="A0A4Y9ZTC5"/>
<dbReference type="EMBL" id="SFCI01000954">
    <property type="protein sequence ID" value="TFY77283.1"/>
    <property type="molecule type" value="Genomic_DNA"/>
</dbReference>
<dbReference type="GO" id="GO:0003924">
    <property type="term" value="F:GTPase activity"/>
    <property type="evidence" value="ECO:0007669"/>
    <property type="project" value="InterPro"/>
</dbReference>
<dbReference type="Pfam" id="PF00350">
    <property type="entry name" value="Dynamin_N"/>
    <property type="match status" value="1"/>
</dbReference>
<accession>A0A4Y9ZTC5</accession>
<dbReference type="CDD" id="cd08771">
    <property type="entry name" value="DLP_1"/>
    <property type="match status" value="1"/>
</dbReference>
<evidence type="ECO:0000313" key="7">
    <source>
        <dbReference type="EMBL" id="TFY77283.1"/>
    </source>
</evidence>
<dbReference type="GO" id="GO:0016020">
    <property type="term" value="C:membrane"/>
    <property type="evidence" value="ECO:0007669"/>
    <property type="project" value="TreeGrafter"/>
</dbReference>
<dbReference type="InterPro" id="IPR030381">
    <property type="entry name" value="G_DYNAMIN_dom"/>
</dbReference>
<feature type="domain" description="Dynamin-type G" evidence="6">
    <location>
        <begin position="56"/>
        <end position="362"/>
    </location>
</feature>
<dbReference type="GO" id="GO:0005525">
    <property type="term" value="F:GTP binding"/>
    <property type="evidence" value="ECO:0007669"/>
    <property type="project" value="InterPro"/>
</dbReference>
<dbReference type="SUPFAM" id="SSF52540">
    <property type="entry name" value="P-loop containing nucleoside triphosphate hydrolases"/>
    <property type="match status" value="1"/>
</dbReference>
<evidence type="ECO:0000313" key="8">
    <source>
        <dbReference type="Proteomes" id="UP000298061"/>
    </source>
</evidence>
<gene>
    <name evidence="7" type="ORF">EWM64_g6731</name>
</gene>
<dbReference type="Pfam" id="PF01031">
    <property type="entry name" value="Dynamin_M"/>
    <property type="match status" value="1"/>
</dbReference>
<sequence length="709" mass="78591">MGDSDTQSLNSSFADGMSSSKTSSAGIGLSDPAQAARRRRMLDAVNRLRSTGAQLDVDLPVIAVIGSQSAGKSSLIESISGVSLPRASGTCTRCPTECQLSHVDGPWQCQVTLRLLTDVRGADLGQPQNIPFGGTITSKGEVTARIRRAQRAILNPSTDHQEFLLGPDVDPPERESSFSKNCICLAIEGRDVADLSFVDLPGIIQSVGVGGQPEDVQLIRELAISYITKPSCIILETVACETDLENQAAHGLASQYDPNHTRTIGVLTKPDRIGPGDENNWLPTVKGMRDDGIRWFCVKNPDTQALLAGISWEGARAAEMDFFENHAPWSDLEFIHRQSLGTAQLTEHLSNKLADLIARRLPDIQEELEKLLQQTEAALNRLPPPPSDEPVSEMFSLIGAFTRAVEQHTIAPEFLPWERHVSKGSSAYAASPQFLTSEESCIPPGNTELYIDEVMRRANTAVTRELPGNFPFIVIKQFILEVVQKWHAPSNSLFDSTKTILLEHMQNVVDEHFQKFGHGGLKQRVSSIVATHIRARADQAAERLAFLLKLEAEPYTRNHHYFQDYRSKFFKHYKDLRKRGPQEVLGKLSGAYPGREHNYGLPVRPASPPPDVMDPALGIMADVRAYFQVAYKRFVDNVPMTLDQALVLDISKGLDKVIFQGLGVNGEDFAESCRRFLAEPESIRTQRQQLVRKKERLLSARTEIEDAFR</sequence>
<dbReference type="PROSITE" id="PS51718">
    <property type="entry name" value="G_DYNAMIN_2"/>
    <property type="match status" value="1"/>
</dbReference>
<feature type="domain" description="GED" evidence="5">
    <location>
        <begin position="616"/>
        <end position="709"/>
    </location>
</feature>
<dbReference type="PRINTS" id="PR00195">
    <property type="entry name" value="DYNAMIN"/>
</dbReference>
<name>A0A4Y9ZTC5_9AGAM</name>
<dbReference type="GO" id="GO:0008017">
    <property type="term" value="F:microtubule binding"/>
    <property type="evidence" value="ECO:0007669"/>
    <property type="project" value="TreeGrafter"/>
</dbReference>
<evidence type="ECO:0000256" key="1">
    <source>
        <dbReference type="ARBA" id="ARBA00022741"/>
    </source>
</evidence>
<keyword evidence="8" id="KW-1185">Reference proteome</keyword>
<evidence type="ECO:0000259" key="6">
    <source>
        <dbReference type="PROSITE" id="PS51718"/>
    </source>
</evidence>
<evidence type="ECO:0000259" key="5">
    <source>
        <dbReference type="PROSITE" id="PS51388"/>
    </source>
</evidence>
<evidence type="ECO:0000256" key="3">
    <source>
        <dbReference type="SAM" id="Coils"/>
    </source>
</evidence>
<feature type="region of interest" description="Disordered" evidence="4">
    <location>
        <begin position="1"/>
        <end position="32"/>
    </location>
</feature>
<organism evidence="7 8">
    <name type="scientific">Hericium alpestre</name>
    <dbReference type="NCBI Taxonomy" id="135208"/>
    <lineage>
        <taxon>Eukaryota</taxon>
        <taxon>Fungi</taxon>
        <taxon>Dikarya</taxon>
        <taxon>Basidiomycota</taxon>
        <taxon>Agaricomycotina</taxon>
        <taxon>Agaricomycetes</taxon>
        <taxon>Russulales</taxon>
        <taxon>Hericiaceae</taxon>
        <taxon>Hericium</taxon>
    </lineage>
</organism>
<evidence type="ECO:0000256" key="4">
    <source>
        <dbReference type="SAM" id="MobiDB-lite"/>
    </source>
</evidence>
<dbReference type="Gene3D" id="1.20.120.1240">
    <property type="entry name" value="Dynamin, middle domain"/>
    <property type="match status" value="1"/>
</dbReference>
<dbReference type="InterPro" id="IPR000375">
    <property type="entry name" value="Dynamin_stalk"/>
</dbReference>
<dbReference type="InterPro" id="IPR003130">
    <property type="entry name" value="GED"/>
</dbReference>
<dbReference type="GO" id="GO:0005874">
    <property type="term" value="C:microtubule"/>
    <property type="evidence" value="ECO:0007669"/>
    <property type="project" value="TreeGrafter"/>
</dbReference>
<evidence type="ECO:0008006" key="9">
    <source>
        <dbReference type="Google" id="ProtNLM"/>
    </source>
</evidence>
<dbReference type="PANTHER" id="PTHR11566:SF21">
    <property type="entry name" value="DYNAMIN RELATED PROTEIN 1, ISOFORM A"/>
    <property type="match status" value="1"/>
</dbReference>
<keyword evidence="3" id="KW-0175">Coiled coil</keyword>
<feature type="compositionally biased region" description="Polar residues" evidence="4">
    <location>
        <begin position="1"/>
        <end position="25"/>
    </location>
</feature>
<dbReference type="PROSITE" id="PS51388">
    <property type="entry name" value="GED"/>
    <property type="match status" value="1"/>
</dbReference>
<reference evidence="7 8" key="1">
    <citation type="submission" date="2019-02" db="EMBL/GenBank/DDBJ databases">
        <title>Genome sequencing of the rare red list fungi Hericium alpestre (H. flagellum).</title>
        <authorList>
            <person name="Buettner E."/>
            <person name="Kellner H."/>
        </authorList>
    </citation>
    <scope>NUCLEOTIDE SEQUENCE [LARGE SCALE GENOMIC DNA]</scope>
    <source>
        <strain evidence="7 8">DSM 108284</strain>
    </source>
</reference>
<dbReference type="Pfam" id="PF02212">
    <property type="entry name" value="GED"/>
    <property type="match status" value="1"/>
</dbReference>
<dbReference type="Proteomes" id="UP000298061">
    <property type="component" value="Unassembled WGS sequence"/>
</dbReference>
<dbReference type="InterPro" id="IPR020850">
    <property type="entry name" value="GED_dom"/>
</dbReference>
<proteinExistence type="predicted"/>
<dbReference type="SMART" id="SM00053">
    <property type="entry name" value="DYNc"/>
    <property type="match status" value="1"/>
</dbReference>